<comment type="function">
    <text evidence="5 6">Responsible for the release of ribosomes from messenger RNA at the termination of protein biosynthesis. May increase the efficiency of translation by recycling ribosomes from one round of translation to another.</text>
</comment>
<dbReference type="AlphaFoldDB" id="A0A927F5M0"/>
<evidence type="ECO:0000256" key="5">
    <source>
        <dbReference type="ARBA" id="ARBA00025050"/>
    </source>
</evidence>
<evidence type="ECO:0000256" key="6">
    <source>
        <dbReference type="HAMAP-Rule" id="MF_00040"/>
    </source>
</evidence>
<dbReference type="EMBL" id="JACYFG010000006">
    <property type="protein sequence ID" value="MBD5778465.1"/>
    <property type="molecule type" value="Genomic_DNA"/>
</dbReference>
<comment type="caution">
    <text evidence="8">The sequence shown here is derived from an EMBL/GenBank/DDBJ whole genome shotgun (WGS) entry which is preliminary data.</text>
</comment>
<gene>
    <name evidence="6 8" type="primary">frr</name>
    <name evidence="8" type="ORF">IEN85_03100</name>
</gene>
<dbReference type="HAMAP" id="MF_00040">
    <property type="entry name" value="RRF"/>
    <property type="match status" value="1"/>
</dbReference>
<dbReference type="InterPro" id="IPR002661">
    <property type="entry name" value="Ribosome_recyc_fac"/>
</dbReference>
<feature type="domain" description="Ribosome recycling factor" evidence="7">
    <location>
        <begin position="23"/>
        <end position="183"/>
    </location>
</feature>
<evidence type="ECO:0000256" key="2">
    <source>
        <dbReference type="ARBA" id="ARBA00005912"/>
    </source>
</evidence>
<evidence type="ECO:0000256" key="3">
    <source>
        <dbReference type="ARBA" id="ARBA00022490"/>
    </source>
</evidence>
<evidence type="ECO:0000313" key="9">
    <source>
        <dbReference type="Proteomes" id="UP000622317"/>
    </source>
</evidence>
<proteinExistence type="inferred from homology"/>
<dbReference type="Gene3D" id="3.30.1360.40">
    <property type="match status" value="1"/>
</dbReference>
<evidence type="ECO:0000259" key="7">
    <source>
        <dbReference type="Pfam" id="PF01765"/>
    </source>
</evidence>
<comment type="subcellular location">
    <subcellularLocation>
        <location evidence="1 6">Cytoplasm</location>
    </subcellularLocation>
</comment>
<dbReference type="GO" id="GO:0005737">
    <property type="term" value="C:cytoplasm"/>
    <property type="evidence" value="ECO:0007669"/>
    <property type="project" value="UniProtKB-SubCell"/>
</dbReference>
<dbReference type="Pfam" id="PF01765">
    <property type="entry name" value="RRF"/>
    <property type="match status" value="1"/>
</dbReference>
<keyword evidence="9" id="KW-1185">Reference proteome</keyword>
<dbReference type="FunFam" id="3.30.1360.40:FF:000001">
    <property type="entry name" value="Ribosome-recycling factor"/>
    <property type="match status" value="1"/>
</dbReference>
<dbReference type="NCBIfam" id="TIGR00496">
    <property type="entry name" value="frr"/>
    <property type="match status" value="1"/>
</dbReference>
<dbReference type="SUPFAM" id="SSF55194">
    <property type="entry name" value="Ribosome recycling factor, RRF"/>
    <property type="match status" value="1"/>
</dbReference>
<organism evidence="8 9">
    <name type="scientific">Pelagicoccus enzymogenes</name>
    <dbReference type="NCBI Taxonomy" id="2773457"/>
    <lineage>
        <taxon>Bacteria</taxon>
        <taxon>Pseudomonadati</taxon>
        <taxon>Verrucomicrobiota</taxon>
        <taxon>Opitutia</taxon>
        <taxon>Puniceicoccales</taxon>
        <taxon>Pelagicoccaceae</taxon>
        <taxon>Pelagicoccus</taxon>
    </lineage>
</organism>
<dbReference type="Proteomes" id="UP000622317">
    <property type="component" value="Unassembled WGS sequence"/>
</dbReference>
<dbReference type="CDD" id="cd00520">
    <property type="entry name" value="RRF"/>
    <property type="match status" value="1"/>
</dbReference>
<name>A0A927F5M0_9BACT</name>
<keyword evidence="4 6" id="KW-0648">Protein biosynthesis</keyword>
<evidence type="ECO:0000256" key="4">
    <source>
        <dbReference type="ARBA" id="ARBA00022917"/>
    </source>
</evidence>
<dbReference type="PANTHER" id="PTHR20982">
    <property type="entry name" value="RIBOSOME RECYCLING FACTOR"/>
    <property type="match status" value="1"/>
</dbReference>
<dbReference type="RefSeq" id="WP_191615605.1">
    <property type="nucleotide sequence ID" value="NZ_JACYFG010000006.1"/>
</dbReference>
<sequence length="186" mass="20390">MDEETVFLTMDEKAEKAVEHTANEFAAVNTGKANPGMVEGIQVEAYGSQMALKEMAAITTPDARTIAVQPWDKSTLKAIEKAILASNIGITPAIMGDVIRLPLPELTGDRRQELVKLVSKQAEDGRVAVRNARRDAMDALKKLQKAGEITEDELKTDEKEIQETTDNSIKKINDLLAAKEKELTTV</sequence>
<dbReference type="GO" id="GO:0043023">
    <property type="term" value="F:ribosomal large subunit binding"/>
    <property type="evidence" value="ECO:0007669"/>
    <property type="project" value="TreeGrafter"/>
</dbReference>
<dbReference type="FunFam" id="1.10.132.20:FF:000001">
    <property type="entry name" value="Ribosome-recycling factor"/>
    <property type="match status" value="1"/>
</dbReference>
<dbReference type="PANTHER" id="PTHR20982:SF3">
    <property type="entry name" value="MITOCHONDRIAL RIBOSOME RECYCLING FACTOR PSEUDO 1"/>
    <property type="match status" value="1"/>
</dbReference>
<evidence type="ECO:0000256" key="1">
    <source>
        <dbReference type="ARBA" id="ARBA00004496"/>
    </source>
</evidence>
<comment type="similarity">
    <text evidence="2 6">Belongs to the RRF family.</text>
</comment>
<dbReference type="InterPro" id="IPR023584">
    <property type="entry name" value="Ribosome_recyc_fac_dom"/>
</dbReference>
<accession>A0A927F5M0</accession>
<evidence type="ECO:0000313" key="8">
    <source>
        <dbReference type="EMBL" id="MBD5778465.1"/>
    </source>
</evidence>
<dbReference type="GO" id="GO:0006415">
    <property type="term" value="P:translational termination"/>
    <property type="evidence" value="ECO:0007669"/>
    <property type="project" value="UniProtKB-UniRule"/>
</dbReference>
<dbReference type="Gene3D" id="1.10.132.20">
    <property type="entry name" value="Ribosome-recycling factor"/>
    <property type="match status" value="1"/>
</dbReference>
<keyword evidence="3 6" id="KW-0963">Cytoplasm</keyword>
<dbReference type="InterPro" id="IPR036191">
    <property type="entry name" value="RRF_sf"/>
</dbReference>
<reference evidence="8" key="1">
    <citation type="submission" date="2020-09" db="EMBL/GenBank/DDBJ databases">
        <title>Pelagicoccus enzymogenes sp. nov. with an EPS production, isolated from marine sediment.</title>
        <authorList>
            <person name="Feng X."/>
        </authorList>
    </citation>
    <scope>NUCLEOTIDE SEQUENCE</scope>
    <source>
        <strain evidence="8">NFK12</strain>
    </source>
</reference>
<protein>
    <recommendedName>
        <fullName evidence="6">Ribosome-recycling factor</fullName>
        <shortName evidence="6">RRF</shortName>
    </recommendedName>
    <alternativeName>
        <fullName evidence="6">Ribosome-releasing factor</fullName>
    </alternativeName>
</protein>